<dbReference type="Pfam" id="PF01243">
    <property type="entry name" value="PNPOx_N"/>
    <property type="match status" value="1"/>
</dbReference>
<evidence type="ECO:0000313" key="2">
    <source>
        <dbReference type="EMBL" id="SDQ83050.1"/>
    </source>
</evidence>
<protein>
    <submittedName>
        <fullName evidence="2">Nitroimidazol reductase NimA, pyridoxamine 5'-phosphate oxidase superfamily</fullName>
    </submittedName>
</protein>
<name>A0A1H1E369_9BACI</name>
<dbReference type="Proteomes" id="UP000199444">
    <property type="component" value="Unassembled WGS sequence"/>
</dbReference>
<reference evidence="2 3" key="1">
    <citation type="submission" date="2016-10" db="EMBL/GenBank/DDBJ databases">
        <authorList>
            <person name="de Groot N.N."/>
        </authorList>
    </citation>
    <scope>NUCLEOTIDE SEQUENCE [LARGE SCALE GENOMIC DNA]</scope>
    <source>
        <strain evidence="2 3">CGMCC 1.10449</strain>
    </source>
</reference>
<dbReference type="InterPro" id="IPR012349">
    <property type="entry name" value="Split_barrel_FMN-bd"/>
</dbReference>
<dbReference type="AlphaFoldDB" id="A0A1H1E369"/>
<accession>A0A1H1E369</accession>
<organism evidence="2 3">
    <name type="scientific">Virgibacillus salinus</name>
    <dbReference type="NCBI Taxonomy" id="553311"/>
    <lineage>
        <taxon>Bacteria</taxon>
        <taxon>Bacillati</taxon>
        <taxon>Bacillota</taxon>
        <taxon>Bacilli</taxon>
        <taxon>Bacillales</taxon>
        <taxon>Bacillaceae</taxon>
        <taxon>Virgibacillus</taxon>
    </lineage>
</organism>
<dbReference type="RefSeq" id="WP_175559496.1">
    <property type="nucleotide sequence ID" value="NZ_FNKD01000003.1"/>
</dbReference>
<feature type="domain" description="Pyridoxamine 5'-phosphate oxidase N-terminal" evidence="1">
    <location>
        <begin position="14"/>
        <end position="136"/>
    </location>
</feature>
<dbReference type="SUPFAM" id="SSF50475">
    <property type="entry name" value="FMN-binding split barrel"/>
    <property type="match status" value="1"/>
</dbReference>
<proteinExistence type="predicted"/>
<gene>
    <name evidence="2" type="ORF">SAMN05216231_2699</name>
</gene>
<evidence type="ECO:0000259" key="1">
    <source>
        <dbReference type="Pfam" id="PF01243"/>
    </source>
</evidence>
<sequence length="146" mass="16508">MKIITNGDRSFDLEKLLAKPLFAHLATVDKDAPSDTPVWFHWEKQQLWIIGTPSDTFPKRIKNNPKCAIGIADFNPKAGLVLHAGFRGTAAVLPFDSTIANRLLSRYLGLDENKWDPRFKNLDKSNVLIRFTPETVVVRDQSYLAT</sequence>
<evidence type="ECO:0000313" key="3">
    <source>
        <dbReference type="Proteomes" id="UP000199444"/>
    </source>
</evidence>
<dbReference type="InterPro" id="IPR011576">
    <property type="entry name" value="Pyridox_Oxase_N"/>
</dbReference>
<dbReference type="Gene3D" id="2.30.110.10">
    <property type="entry name" value="Electron Transport, Fmn-binding Protein, Chain A"/>
    <property type="match status" value="1"/>
</dbReference>
<dbReference type="STRING" id="553311.SAMN05216231_2699"/>
<keyword evidence="3" id="KW-1185">Reference proteome</keyword>
<dbReference type="EMBL" id="FNKD01000003">
    <property type="protein sequence ID" value="SDQ83050.1"/>
    <property type="molecule type" value="Genomic_DNA"/>
</dbReference>